<evidence type="ECO:0000256" key="1">
    <source>
        <dbReference type="SAM" id="MobiDB-lite"/>
    </source>
</evidence>
<keyword evidence="4" id="KW-1185">Reference proteome</keyword>
<feature type="compositionally biased region" description="Basic and acidic residues" evidence="1">
    <location>
        <begin position="185"/>
        <end position="197"/>
    </location>
</feature>
<feature type="compositionally biased region" description="Basic and acidic residues" evidence="1">
    <location>
        <begin position="133"/>
        <end position="145"/>
    </location>
</feature>
<dbReference type="AlphaFoldDB" id="A0A6A5Q615"/>
<dbReference type="InterPro" id="IPR006015">
    <property type="entry name" value="Universal_stress_UspA"/>
</dbReference>
<protein>
    <submittedName>
        <fullName evidence="3">Universal stress protein-like protein</fullName>
    </submittedName>
</protein>
<sequence length="639" mass="68443">MASLEAALDAEMKEVVALLEGKSKSPGRRAESPSVAQRTQSPGSAASPIRSMLDVDNSQRDSSSRGSTGIPFAMPSSPRRVDPESAYKFDMLPSIDAHALPKRVSQGGYKDPKPRAMSSVYGNSTGLLSGGSGRDRHNSARDPFARSKSGSPGPHRSASPGIRMLSPNLAPAPTSNNTLVTGSGKRIDGDTAYRKLSDSALARSDGALSGLPNRKGSDPATGTTTAPGGGVRLTTDDDGDDSAAVESSEGDSDTSDWDDGSAFAGHKKKERGRRRTRKESGGTDSMGREIITAKSLFATATQEGRELSASYKVRSLLDPTISITGPDGERMTRKNSSGVVHPHTSFDQGGSGFSTPVHSDHEDSLAEIRSAQQLSLNISPIQSSPEAHRCVRQVVRGDYSQFAEDAQKGLRRQRVYLVSTDLSDEAAYALEWTIGTVLRDGDTLLAVYAVDEETGVTTTDATGAPVSQGTTGRQESDHLKRTLSNHDGLPTTRSGVSPSPLANSIKATEADVKAMGKAERERYQACVEVSDRCVKLLRKTRLQVRAVVEVFHCKSPKHMITEVIDFLEPTLVILGSRGRNALKGVLLGSFSNYLVTKSSVPVMVARKRLRKHSKYKRQNVRMSNVLANPNDRLANAKID</sequence>
<dbReference type="EMBL" id="ML979146">
    <property type="protein sequence ID" value="KAF1911073.1"/>
    <property type="molecule type" value="Genomic_DNA"/>
</dbReference>
<accession>A0A6A5Q615</accession>
<dbReference type="InterPro" id="IPR006016">
    <property type="entry name" value="UspA"/>
</dbReference>
<feature type="compositionally biased region" description="Polar residues" evidence="1">
    <location>
        <begin position="458"/>
        <end position="473"/>
    </location>
</feature>
<dbReference type="PRINTS" id="PR01438">
    <property type="entry name" value="UNVRSLSTRESS"/>
</dbReference>
<dbReference type="Proteomes" id="UP000800096">
    <property type="component" value="Unassembled WGS sequence"/>
</dbReference>
<dbReference type="Gene3D" id="3.40.50.620">
    <property type="entry name" value="HUPs"/>
    <property type="match status" value="1"/>
</dbReference>
<dbReference type="InterPro" id="IPR014729">
    <property type="entry name" value="Rossmann-like_a/b/a_fold"/>
</dbReference>
<feature type="compositionally biased region" description="Polar residues" evidence="1">
    <location>
        <begin position="491"/>
        <end position="502"/>
    </location>
</feature>
<dbReference type="CDD" id="cd23659">
    <property type="entry name" value="USP_At3g01520-like"/>
    <property type="match status" value="1"/>
</dbReference>
<feature type="region of interest" description="Disordered" evidence="1">
    <location>
        <begin position="458"/>
        <end position="477"/>
    </location>
</feature>
<feature type="compositionally biased region" description="Polar residues" evidence="1">
    <location>
        <begin position="34"/>
        <end position="44"/>
    </location>
</feature>
<feature type="compositionally biased region" description="Acidic residues" evidence="1">
    <location>
        <begin position="236"/>
        <end position="259"/>
    </location>
</feature>
<feature type="compositionally biased region" description="Basic residues" evidence="1">
    <location>
        <begin position="265"/>
        <end position="277"/>
    </location>
</feature>
<evidence type="ECO:0000259" key="2">
    <source>
        <dbReference type="Pfam" id="PF00582"/>
    </source>
</evidence>
<evidence type="ECO:0000313" key="4">
    <source>
        <dbReference type="Proteomes" id="UP000800096"/>
    </source>
</evidence>
<name>A0A6A5Q615_AMPQU</name>
<feature type="region of interest" description="Disordered" evidence="1">
    <location>
        <begin position="322"/>
        <end position="359"/>
    </location>
</feature>
<dbReference type="Pfam" id="PF00582">
    <property type="entry name" value="Usp"/>
    <property type="match status" value="1"/>
</dbReference>
<proteinExistence type="predicted"/>
<gene>
    <name evidence="3" type="ORF">BDU57DRAFT_560632</name>
</gene>
<feature type="domain" description="UspA" evidence="2">
    <location>
        <begin position="417"/>
        <end position="606"/>
    </location>
</feature>
<dbReference type="OrthoDB" id="992776at2759"/>
<reference evidence="3" key="1">
    <citation type="journal article" date="2020" name="Stud. Mycol.">
        <title>101 Dothideomycetes genomes: a test case for predicting lifestyles and emergence of pathogens.</title>
        <authorList>
            <person name="Haridas S."/>
            <person name="Albert R."/>
            <person name="Binder M."/>
            <person name="Bloem J."/>
            <person name="Labutti K."/>
            <person name="Salamov A."/>
            <person name="Andreopoulos B."/>
            <person name="Baker S."/>
            <person name="Barry K."/>
            <person name="Bills G."/>
            <person name="Bluhm B."/>
            <person name="Cannon C."/>
            <person name="Castanera R."/>
            <person name="Culley D."/>
            <person name="Daum C."/>
            <person name="Ezra D."/>
            <person name="Gonzalez J."/>
            <person name="Henrissat B."/>
            <person name="Kuo A."/>
            <person name="Liang C."/>
            <person name="Lipzen A."/>
            <person name="Lutzoni F."/>
            <person name="Magnuson J."/>
            <person name="Mondo S."/>
            <person name="Nolan M."/>
            <person name="Ohm R."/>
            <person name="Pangilinan J."/>
            <person name="Park H.-J."/>
            <person name="Ramirez L."/>
            <person name="Alfaro M."/>
            <person name="Sun H."/>
            <person name="Tritt A."/>
            <person name="Yoshinaga Y."/>
            <person name="Zwiers L.-H."/>
            <person name="Turgeon B."/>
            <person name="Goodwin S."/>
            <person name="Spatafora J."/>
            <person name="Crous P."/>
            <person name="Grigoriev I."/>
        </authorList>
    </citation>
    <scope>NUCLEOTIDE SEQUENCE</scope>
    <source>
        <strain evidence="3">HMLAC05119</strain>
    </source>
</reference>
<organism evidence="3 4">
    <name type="scientific">Ampelomyces quisqualis</name>
    <name type="common">Powdery mildew agent</name>
    <dbReference type="NCBI Taxonomy" id="50730"/>
    <lineage>
        <taxon>Eukaryota</taxon>
        <taxon>Fungi</taxon>
        <taxon>Dikarya</taxon>
        <taxon>Ascomycota</taxon>
        <taxon>Pezizomycotina</taxon>
        <taxon>Dothideomycetes</taxon>
        <taxon>Pleosporomycetidae</taxon>
        <taxon>Pleosporales</taxon>
        <taxon>Pleosporineae</taxon>
        <taxon>Phaeosphaeriaceae</taxon>
        <taxon>Ampelomyces</taxon>
    </lineage>
</organism>
<dbReference type="SUPFAM" id="SSF52402">
    <property type="entry name" value="Adenine nucleotide alpha hydrolases-like"/>
    <property type="match status" value="1"/>
</dbReference>
<evidence type="ECO:0000313" key="3">
    <source>
        <dbReference type="EMBL" id="KAF1911073.1"/>
    </source>
</evidence>
<dbReference type="PANTHER" id="PTHR46100:SF4">
    <property type="entry name" value="USPA DOMAIN-CONTAINING PROTEIN"/>
    <property type="match status" value="1"/>
</dbReference>
<feature type="region of interest" description="Disordered" evidence="1">
    <location>
        <begin position="19"/>
        <end position="288"/>
    </location>
</feature>
<dbReference type="PANTHER" id="PTHR46100">
    <property type="entry name" value="IMP2'P"/>
    <property type="match status" value="1"/>
</dbReference>
<feature type="region of interest" description="Disordered" evidence="1">
    <location>
        <begin position="483"/>
        <end position="502"/>
    </location>
</feature>
<feature type="compositionally biased region" description="Polar residues" evidence="1">
    <location>
        <begin position="345"/>
        <end position="357"/>
    </location>
</feature>